<dbReference type="eggNOG" id="COG1349">
    <property type="taxonomic scope" value="Bacteria"/>
</dbReference>
<evidence type="ECO:0000259" key="4">
    <source>
        <dbReference type="PROSITE" id="PS51000"/>
    </source>
</evidence>
<gene>
    <name evidence="5" type="ORF">HPDFL43_19277</name>
</gene>
<dbReference type="InterPro" id="IPR050313">
    <property type="entry name" value="Carb_Metab_HTH_regulators"/>
</dbReference>
<dbReference type="InterPro" id="IPR036388">
    <property type="entry name" value="WH-like_DNA-bd_sf"/>
</dbReference>
<dbReference type="SMART" id="SM01134">
    <property type="entry name" value="DeoRC"/>
    <property type="match status" value="1"/>
</dbReference>
<dbReference type="Pfam" id="PF08220">
    <property type="entry name" value="HTH_DeoR"/>
    <property type="match status" value="1"/>
</dbReference>
<comment type="caution">
    <text evidence="5">The sequence shown here is derived from an EMBL/GenBank/DDBJ whole genome shotgun (WGS) entry which is preliminary data.</text>
</comment>
<dbReference type="Pfam" id="PF00455">
    <property type="entry name" value="DeoRC"/>
    <property type="match status" value="1"/>
</dbReference>
<dbReference type="PRINTS" id="PR00037">
    <property type="entry name" value="HTHLACR"/>
</dbReference>
<dbReference type="PANTHER" id="PTHR30363">
    <property type="entry name" value="HTH-TYPE TRANSCRIPTIONAL REGULATOR SRLR-RELATED"/>
    <property type="match status" value="1"/>
</dbReference>
<dbReference type="EMBL" id="ABIA03000001">
    <property type="protein sequence ID" value="EDQ35368.2"/>
    <property type="molecule type" value="Genomic_DNA"/>
</dbReference>
<dbReference type="InterPro" id="IPR018356">
    <property type="entry name" value="Tscrpt_reg_HTH_DeoR_CS"/>
</dbReference>
<dbReference type="PROSITE" id="PS00894">
    <property type="entry name" value="HTH_DEOR_1"/>
    <property type="match status" value="1"/>
</dbReference>
<dbReference type="SMART" id="SM00420">
    <property type="entry name" value="HTH_DEOR"/>
    <property type="match status" value="1"/>
</dbReference>
<dbReference type="STRING" id="411684.HPDFL43_19277"/>
<dbReference type="SUPFAM" id="SSF46785">
    <property type="entry name" value="Winged helix' DNA-binding domain"/>
    <property type="match status" value="1"/>
</dbReference>
<evidence type="ECO:0000313" key="5">
    <source>
        <dbReference type="EMBL" id="EDQ35368.2"/>
    </source>
</evidence>
<dbReference type="PANTHER" id="PTHR30363:SF44">
    <property type="entry name" value="AGA OPERON TRANSCRIPTIONAL REPRESSOR-RELATED"/>
    <property type="match status" value="1"/>
</dbReference>
<reference evidence="5 6" key="1">
    <citation type="submission" date="2007-10" db="EMBL/GenBank/DDBJ databases">
        <authorList>
            <person name="Wagner-Dobler I."/>
            <person name="Ferriera S."/>
            <person name="Johnson J."/>
            <person name="Kravitz S."/>
            <person name="Beeson K."/>
            <person name="Sutton G."/>
            <person name="Rogers Y.-H."/>
            <person name="Friedman R."/>
            <person name="Frazier M."/>
            <person name="Venter J.C."/>
        </authorList>
    </citation>
    <scope>NUCLEOTIDE SEQUENCE [LARGE SCALE GENOMIC DNA]</scope>
    <source>
        <strain evidence="5 6">DFL-43</strain>
    </source>
</reference>
<sequence length="274" mass="29652">MADARKKAVKDQGASGTLTGMLSTVRRKRIIDWIEEEGSARVRDLAAAFEVTEATIRQDLERLEKAGQVTREHGGAFLNSVPSQVASHALHHRIEMDRKQKIGALAASLVADNETIILDAGTTTTEVATRLTVRKNLTVITNALNIAMVLGSVPGFSVHMPGGEFKPPTLSLTGDKSVDYFRDILAGKLFLATAGVDVELGLTYPSFADLQLKQAMIRAAQHVYLVADASKINKPSFTRLGDLDLVQTFITDDGISDKDAKSIEARGIELLIAR</sequence>
<keyword evidence="6" id="KW-1185">Reference proteome</keyword>
<dbReference type="PROSITE" id="PS51000">
    <property type="entry name" value="HTH_DEOR_2"/>
    <property type="match status" value="1"/>
</dbReference>
<dbReference type="GO" id="GO:0003700">
    <property type="term" value="F:DNA-binding transcription factor activity"/>
    <property type="evidence" value="ECO:0007669"/>
    <property type="project" value="InterPro"/>
</dbReference>
<keyword evidence="2" id="KW-0238">DNA-binding</keyword>
<evidence type="ECO:0000256" key="1">
    <source>
        <dbReference type="ARBA" id="ARBA00023015"/>
    </source>
</evidence>
<dbReference type="InterPro" id="IPR001034">
    <property type="entry name" value="DeoR_HTH"/>
</dbReference>
<dbReference type="Gene3D" id="1.10.10.10">
    <property type="entry name" value="Winged helix-like DNA-binding domain superfamily/Winged helix DNA-binding domain"/>
    <property type="match status" value="1"/>
</dbReference>
<evidence type="ECO:0000256" key="2">
    <source>
        <dbReference type="ARBA" id="ARBA00023125"/>
    </source>
</evidence>
<protein>
    <submittedName>
        <fullName evidence="5">Transcriptional regulator of sugar metabolism</fullName>
    </submittedName>
</protein>
<evidence type="ECO:0000313" key="6">
    <source>
        <dbReference type="Proteomes" id="UP000004291"/>
    </source>
</evidence>
<dbReference type="AlphaFoldDB" id="A9CVF5"/>
<organism evidence="5 6">
    <name type="scientific">Hoeflea phototrophica (strain DSM 17068 / NCIMB 14078 / DFL-43)</name>
    <dbReference type="NCBI Taxonomy" id="411684"/>
    <lineage>
        <taxon>Bacteria</taxon>
        <taxon>Pseudomonadati</taxon>
        <taxon>Pseudomonadota</taxon>
        <taxon>Alphaproteobacteria</taxon>
        <taxon>Hyphomicrobiales</taxon>
        <taxon>Rhizobiaceae</taxon>
        <taxon>Hoeflea</taxon>
    </lineage>
</organism>
<proteinExistence type="predicted"/>
<dbReference type="HOGENOM" id="CLU_060699_3_1_5"/>
<dbReference type="InterPro" id="IPR037171">
    <property type="entry name" value="NagB/RpiA_transferase-like"/>
</dbReference>
<evidence type="ECO:0000256" key="3">
    <source>
        <dbReference type="ARBA" id="ARBA00023163"/>
    </source>
</evidence>
<dbReference type="Gene3D" id="3.30.750.70">
    <property type="entry name" value="4-hydroxybutyrate coenzyme like domains"/>
    <property type="match status" value="1"/>
</dbReference>
<dbReference type="InterPro" id="IPR036390">
    <property type="entry name" value="WH_DNA-bd_sf"/>
</dbReference>
<name>A9CVF5_HOEPD</name>
<dbReference type="GO" id="GO:0003677">
    <property type="term" value="F:DNA binding"/>
    <property type="evidence" value="ECO:0007669"/>
    <property type="project" value="UniProtKB-KW"/>
</dbReference>
<accession>A9CVF5</accession>
<reference evidence="5 6" key="2">
    <citation type="submission" date="2012-06" db="EMBL/GenBank/DDBJ databases">
        <authorList>
            <person name="Fiebig A."/>
        </authorList>
    </citation>
    <scope>NUCLEOTIDE SEQUENCE [LARGE SCALE GENOMIC DNA]</scope>
    <source>
        <strain evidence="5 6">DFL-43</strain>
    </source>
</reference>
<feature type="domain" description="HTH deoR-type" evidence="4">
    <location>
        <begin position="23"/>
        <end position="78"/>
    </location>
</feature>
<keyword evidence="1" id="KW-0805">Transcription regulation</keyword>
<dbReference type="InterPro" id="IPR014036">
    <property type="entry name" value="DeoR-like_C"/>
</dbReference>
<keyword evidence="3" id="KW-0804">Transcription</keyword>
<dbReference type="Proteomes" id="UP000004291">
    <property type="component" value="Chromosome"/>
</dbReference>
<dbReference type="SUPFAM" id="SSF100950">
    <property type="entry name" value="NagB/RpiA/CoA transferase-like"/>
    <property type="match status" value="1"/>
</dbReference>